<dbReference type="EMBL" id="PTIX01000009">
    <property type="protein sequence ID" value="PPK66899.1"/>
    <property type="molecule type" value="Genomic_DNA"/>
</dbReference>
<reference evidence="8 9" key="1">
    <citation type="submission" date="2018-02" db="EMBL/GenBank/DDBJ databases">
        <title>Genomic Encyclopedia of Archaeal and Bacterial Type Strains, Phase II (KMG-II): from individual species to whole genera.</title>
        <authorList>
            <person name="Goeker M."/>
        </authorList>
    </citation>
    <scope>NUCLEOTIDE SEQUENCE [LARGE SCALE GENOMIC DNA]</scope>
    <source>
        <strain evidence="8 9">YU 961-1</strain>
    </source>
</reference>
<evidence type="ECO:0000256" key="5">
    <source>
        <dbReference type="SAM" id="SignalP"/>
    </source>
</evidence>
<evidence type="ECO:0000259" key="6">
    <source>
        <dbReference type="Pfam" id="PF00561"/>
    </source>
</evidence>
<evidence type="ECO:0000256" key="1">
    <source>
        <dbReference type="ARBA" id="ARBA00010088"/>
    </source>
</evidence>
<evidence type="ECO:0000313" key="8">
    <source>
        <dbReference type="EMBL" id="PPK66899.1"/>
    </source>
</evidence>
<dbReference type="InterPro" id="IPR029058">
    <property type="entry name" value="AB_hydrolase_fold"/>
</dbReference>
<feature type="signal peptide" evidence="5">
    <location>
        <begin position="1"/>
        <end position="32"/>
    </location>
</feature>
<evidence type="ECO:0000256" key="3">
    <source>
        <dbReference type="ARBA" id="ARBA00022801"/>
    </source>
</evidence>
<organism evidence="8 9">
    <name type="scientific">Actinokineospora auranticolor</name>
    <dbReference type="NCBI Taxonomy" id="155976"/>
    <lineage>
        <taxon>Bacteria</taxon>
        <taxon>Bacillati</taxon>
        <taxon>Actinomycetota</taxon>
        <taxon>Actinomycetes</taxon>
        <taxon>Pseudonocardiales</taxon>
        <taxon>Pseudonocardiaceae</taxon>
        <taxon>Actinokineospora</taxon>
    </lineage>
</organism>
<dbReference type="Pfam" id="PF00561">
    <property type="entry name" value="Abhydrolase_1"/>
    <property type="match status" value="1"/>
</dbReference>
<dbReference type="GO" id="GO:0016787">
    <property type="term" value="F:hydrolase activity"/>
    <property type="evidence" value="ECO:0007669"/>
    <property type="project" value="UniProtKB-KW"/>
</dbReference>
<keyword evidence="3" id="KW-0378">Hydrolase</keyword>
<evidence type="ECO:0000259" key="7">
    <source>
        <dbReference type="Pfam" id="PF08386"/>
    </source>
</evidence>
<keyword evidence="2 5" id="KW-0732">Signal</keyword>
<dbReference type="InterPro" id="IPR000073">
    <property type="entry name" value="AB_hydrolase_1"/>
</dbReference>
<protein>
    <submittedName>
        <fullName evidence="8">TAP-like protein</fullName>
    </submittedName>
</protein>
<feature type="region of interest" description="Disordered" evidence="4">
    <location>
        <begin position="368"/>
        <end position="387"/>
    </location>
</feature>
<evidence type="ECO:0000313" key="9">
    <source>
        <dbReference type="Proteomes" id="UP000239203"/>
    </source>
</evidence>
<dbReference type="RefSeq" id="WP_342752276.1">
    <property type="nucleotide sequence ID" value="NZ_CP154825.1"/>
</dbReference>
<evidence type="ECO:0000256" key="4">
    <source>
        <dbReference type="SAM" id="MobiDB-lite"/>
    </source>
</evidence>
<proteinExistence type="inferred from homology"/>
<comment type="similarity">
    <text evidence="1">Belongs to the peptidase S33 family.</text>
</comment>
<evidence type="ECO:0000256" key="2">
    <source>
        <dbReference type="ARBA" id="ARBA00022729"/>
    </source>
</evidence>
<dbReference type="InterPro" id="IPR013595">
    <property type="entry name" value="Pept_S33_TAP-like_C"/>
</dbReference>
<sequence length="534" mass="56898">MTARSMARAAVVATALATAAVTAPVAASAASAASPPAATAATAAPVVWKDCPADALPGVPPADHSRYGCADYAVPLDYDNPRRGTINIALMRRVASGAAGSRIGSLFVNPGGPGGPGFGMPTAADRFLRPEVLDRFDVVGFDPRGIGRSTPLRCFATAEDAAAVRGKIHEIPRTAGDIAATIEGDREYARFCDRFARPLLPEMSTKAVARDLDLLRAAVGDQRLTYVGFSYGTLLGATYSALFPDRTRAIVLDGSVDPALRTTNGVEYDRQRTEGFEVALDAFLKECDRVGPACAYSGGARAKYDADREYVKAHGPVTLSDGTVVTHELFVTAIGRALYQRDALKHLAELLQELHTIIHNGQSAARAAPRSALTRSPLRDTHPDTPYTGDDSYAAVNCLDKPFTTPLNKVPALADRWDKTMPTFGRYGAWGDTATCAEWPVPHPDRFAGPWNRPTKTPVLVVGNFYDPATRYTFAQNMAKELGNATLLSTDNFGHCVLGDNSCADRAAADYLITLKTPVPGQVCAPDRGIFDPA</sequence>
<dbReference type="Pfam" id="PF08386">
    <property type="entry name" value="Abhydrolase_4"/>
    <property type="match status" value="1"/>
</dbReference>
<dbReference type="SUPFAM" id="SSF53474">
    <property type="entry name" value="alpha/beta-Hydrolases"/>
    <property type="match status" value="1"/>
</dbReference>
<dbReference type="Gene3D" id="3.40.50.1820">
    <property type="entry name" value="alpha/beta hydrolase"/>
    <property type="match status" value="1"/>
</dbReference>
<dbReference type="InterPro" id="IPR051601">
    <property type="entry name" value="Serine_prot/Carboxylest_S33"/>
</dbReference>
<gene>
    <name evidence="8" type="ORF">CLV40_109284</name>
</gene>
<dbReference type="AlphaFoldDB" id="A0A2S6GNU8"/>
<accession>A0A2S6GNU8</accession>
<comment type="caution">
    <text evidence="8">The sequence shown here is derived from an EMBL/GenBank/DDBJ whole genome shotgun (WGS) entry which is preliminary data.</text>
</comment>
<dbReference type="PANTHER" id="PTHR43248">
    <property type="entry name" value="2-SUCCINYL-6-HYDROXY-2,4-CYCLOHEXADIENE-1-CARBOXYLATE SYNTHASE"/>
    <property type="match status" value="1"/>
</dbReference>
<dbReference type="PANTHER" id="PTHR43248:SF29">
    <property type="entry name" value="TRIPEPTIDYL AMINOPEPTIDASE"/>
    <property type="match status" value="1"/>
</dbReference>
<feature type="domain" description="Peptidase S33 tripeptidyl aminopeptidase-like C-terminal" evidence="7">
    <location>
        <begin position="422"/>
        <end position="524"/>
    </location>
</feature>
<feature type="domain" description="AB hydrolase-1" evidence="6">
    <location>
        <begin position="107"/>
        <end position="262"/>
    </location>
</feature>
<keyword evidence="9" id="KW-1185">Reference proteome</keyword>
<dbReference type="Proteomes" id="UP000239203">
    <property type="component" value="Unassembled WGS sequence"/>
</dbReference>
<name>A0A2S6GNU8_9PSEU</name>
<feature type="chain" id="PRO_5038501045" evidence="5">
    <location>
        <begin position="33"/>
        <end position="534"/>
    </location>
</feature>